<dbReference type="GO" id="GO:0016020">
    <property type="term" value="C:membrane"/>
    <property type="evidence" value="ECO:0007669"/>
    <property type="project" value="UniProtKB-SubCell"/>
</dbReference>
<evidence type="ECO:0000256" key="5">
    <source>
        <dbReference type="ARBA" id="ARBA00023136"/>
    </source>
</evidence>
<feature type="transmembrane region" description="Helical" evidence="6">
    <location>
        <begin position="121"/>
        <end position="140"/>
    </location>
</feature>
<dbReference type="STRING" id="1123269.NX02_09060"/>
<dbReference type="GO" id="GO:0033013">
    <property type="term" value="P:tetrapyrrole metabolic process"/>
    <property type="evidence" value="ECO:0007669"/>
    <property type="project" value="UniProtKB-ARBA"/>
</dbReference>
<dbReference type="Gene3D" id="1.20.1260.100">
    <property type="entry name" value="TspO/MBR protein"/>
    <property type="match status" value="1"/>
</dbReference>
<proteinExistence type="inferred from homology"/>
<organism evidence="7 8">
    <name type="scientific">Sphingomonas sanxanigenens DSM 19645 = NX02</name>
    <dbReference type="NCBI Taxonomy" id="1123269"/>
    <lineage>
        <taxon>Bacteria</taxon>
        <taxon>Pseudomonadati</taxon>
        <taxon>Pseudomonadota</taxon>
        <taxon>Alphaproteobacteria</taxon>
        <taxon>Sphingomonadales</taxon>
        <taxon>Sphingomonadaceae</taxon>
        <taxon>Sphingomonas</taxon>
    </lineage>
</organism>
<name>W0AB63_9SPHN</name>
<feature type="transmembrane region" description="Helical" evidence="6">
    <location>
        <begin position="70"/>
        <end position="89"/>
    </location>
</feature>
<dbReference type="KEGG" id="ssan:NX02_09060"/>
<dbReference type="PIRSF" id="PIRSF005859">
    <property type="entry name" value="PBR"/>
    <property type="match status" value="1"/>
</dbReference>
<evidence type="ECO:0000256" key="4">
    <source>
        <dbReference type="ARBA" id="ARBA00022989"/>
    </source>
</evidence>
<evidence type="ECO:0000256" key="1">
    <source>
        <dbReference type="ARBA" id="ARBA00004141"/>
    </source>
</evidence>
<gene>
    <name evidence="7" type="ORF">NX02_09060</name>
</gene>
<evidence type="ECO:0000256" key="6">
    <source>
        <dbReference type="SAM" id="Phobius"/>
    </source>
</evidence>
<dbReference type="InterPro" id="IPR038330">
    <property type="entry name" value="TspO/MBR-related_sf"/>
</dbReference>
<dbReference type="EMBL" id="CP006644">
    <property type="protein sequence ID" value="AHE53533.1"/>
    <property type="molecule type" value="Genomic_DNA"/>
</dbReference>
<feature type="transmembrane region" description="Helical" evidence="6">
    <location>
        <begin position="41"/>
        <end position="58"/>
    </location>
</feature>
<evidence type="ECO:0000313" key="8">
    <source>
        <dbReference type="Proteomes" id="UP000018851"/>
    </source>
</evidence>
<dbReference type="PANTHER" id="PTHR10057">
    <property type="entry name" value="PERIPHERAL-TYPE BENZODIAZEPINE RECEPTOR"/>
    <property type="match status" value="1"/>
</dbReference>
<comment type="similarity">
    <text evidence="2">Belongs to the TspO/BZRP family.</text>
</comment>
<feature type="transmembrane region" description="Helical" evidence="6">
    <location>
        <begin position="95"/>
        <end position="114"/>
    </location>
</feature>
<protein>
    <recommendedName>
        <fullName evidence="9">CrtK protein</fullName>
    </recommendedName>
</protein>
<sequence length="163" mass="18013">MPSILLLGIGSGWISRASESNRWYAALDKPWFVPPGWAFPVAWTTLYILMGVALALVLDARGAPGRGRAIGLFATQLLLNLSWSPLFFGLHQVRIALTVLIAMAVMVAITITLFRRIRPLAGWLLLPYLAWLCLASALNWEIARLNPDAETLVHGEPRGQITR</sequence>
<evidence type="ECO:0000256" key="2">
    <source>
        <dbReference type="ARBA" id="ARBA00007524"/>
    </source>
</evidence>
<evidence type="ECO:0000256" key="3">
    <source>
        <dbReference type="ARBA" id="ARBA00022692"/>
    </source>
</evidence>
<dbReference type="eggNOG" id="COG3476">
    <property type="taxonomic scope" value="Bacteria"/>
</dbReference>
<accession>W0AB63</accession>
<dbReference type="PATRIC" id="fig|1123269.5.peg.1777"/>
<evidence type="ECO:0000313" key="7">
    <source>
        <dbReference type="EMBL" id="AHE53533.1"/>
    </source>
</evidence>
<keyword evidence="8" id="KW-1185">Reference proteome</keyword>
<evidence type="ECO:0008006" key="9">
    <source>
        <dbReference type="Google" id="ProtNLM"/>
    </source>
</evidence>
<dbReference type="InterPro" id="IPR004307">
    <property type="entry name" value="TspO_MBR"/>
</dbReference>
<keyword evidence="5 6" id="KW-0472">Membrane</keyword>
<keyword evidence="4 6" id="KW-1133">Transmembrane helix</keyword>
<dbReference type="FunFam" id="1.20.1260.100:FF:000001">
    <property type="entry name" value="translocator protein 2"/>
    <property type="match status" value="1"/>
</dbReference>
<reference evidence="7 8" key="1">
    <citation type="submission" date="2013-07" db="EMBL/GenBank/DDBJ databases">
        <title>Completed genome of Sphingomonas sanxanigenens NX02.</title>
        <authorList>
            <person name="Ma T."/>
            <person name="Huang H."/>
            <person name="Wu M."/>
            <person name="Li X."/>
            <person name="Li G."/>
        </authorList>
    </citation>
    <scope>NUCLEOTIDE SEQUENCE [LARGE SCALE GENOMIC DNA]</scope>
    <source>
        <strain evidence="7 8">NX02</strain>
    </source>
</reference>
<dbReference type="Proteomes" id="UP000018851">
    <property type="component" value="Chromosome"/>
</dbReference>
<keyword evidence="3 6" id="KW-0812">Transmembrane</keyword>
<dbReference type="PANTHER" id="PTHR10057:SF0">
    <property type="entry name" value="TRANSLOCATOR PROTEIN"/>
    <property type="match status" value="1"/>
</dbReference>
<dbReference type="AlphaFoldDB" id="W0AB63"/>
<dbReference type="HOGENOM" id="CLU_091805_2_0_5"/>
<dbReference type="Pfam" id="PF03073">
    <property type="entry name" value="TspO_MBR"/>
    <property type="match status" value="1"/>
</dbReference>
<dbReference type="CDD" id="cd15904">
    <property type="entry name" value="TSPO_MBR"/>
    <property type="match status" value="1"/>
</dbReference>
<comment type="subcellular location">
    <subcellularLocation>
        <location evidence="1">Membrane</location>
        <topology evidence="1">Multi-pass membrane protein</topology>
    </subcellularLocation>
</comment>